<dbReference type="Pfam" id="PF09951">
    <property type="entry name" value="Imm33"/>
    <property type="match status" value="1"/>
</dbReference>
<dbReference type="OrthoDB" id="4827574at2"/>
<evidence type="ECO:0000313" key="4">
    <source>
        <dbReference type="Proteomes" id="UP000309848"/>
    </source>
</evidence>
<evidence type="ECO:0000313" key="2">
    <source>
        <dbReference type="EMBL" id="TGX43177.1"/>
    </source>
</evidence>
<comment type="caution">
    <text evidence="2">The sequence shown here is derived from an EMBL/GenBank/DDBJ whole genome shotgun (WGS) entry which is preliminary data.</text>
</comment>
<sequence>MEANLLAKIFKLKPEQIAPIALGRGGCLSTDRIVVEGKRVGYMYREEPHNELDSGWRFFAGDEDAGYMSNSQRHGVYDVNTLVNYDPDIFSFLDAAIGSRFERTGETFRLLGDGE</sequence>
<gene>
    <name evidence="3" type="ORF">E5A74_06135</name>
    <name evidence="2" type="ORF">E5A74_08355</name>
</gene>
<feature type="domain" description="Immunity protein Imm33" evidence="1">
    <location>
        <begin position="27"/>
        <end position="104"/>
    </location>
</feature>
<organism evidence="2 4">
    <name type="scientific">Sphingomonas naasensis</name>
    <dbReference type="NCBI Taxonomy" id="1344951"/>
    <lineage>
        <taxon>Bacteria</taxon>
        <taxon>Pseudomonadati</taxon>
        <taxon>Pseudomonadota</taxon>
        <taxon>Alphaproteobacteria</taxon>
        <taxon>Sphingomonadales</taxon>
        <taxon>Sphingomonadaceae</taxon>
        <taxon>Sphingomonas</taxon>
    </lineage>
</organism>
<proteinExistence type="predicted"/>
<accession>A0A4S1WMJ3</accession>
<dbReference type="EMBL" id="SRXU01000003">
    <property type="protein sequence ID" value="TGX43177.1"/>
    <property type="molecule type" value="Genomic_DNA"/>
</dbReference>
<dbReference type="PANTHER" id="PTHR38743">
    <property type="entry name" value="SIMILAR TO GLYOXYLASE I FAMILY PROTEIN"/>
    <property type="match status" value="1"/>
</dbReference>
<dbReference type="InterPro" id="IPR018689">
    <property type="entry name" value="Imm33_dom"/>
</dbReference>
<dbReference type="AlphaFoldDB" id="A0A4S1WMJ3"/>
<reference evidence="2 4" key="1">
    <citation type="submission" date="2019-04" db="EMBL/GenBank/DDBJ databases">
        <title>Sphingomonas psychrotolerans sp. nov., isolated from soil in the Tianshan Mountains, Xinjiang, China.</title>
        <authorList>
            <person name="Luo Y."/>
            <person name="Sheng H."/>
        </authorList>
    </citation>
    <scope>NUCLEOTIDE SEQUENCE [LARGE SCALE GENOMIC DNA]</scope>
    <source>
        <strain evidence="2 4">KIS18-15</strain>
    </source>
</reference>
<dbReference type="PANTHER" id="PTHR38743:SF2">
    <property type="entry name" value="DUF2185 DOMAIN-CONTAINING PROTEIN"/>
    <property type="match status" value="1"/>
</dbReference>
<evidence type="ECO:0000313" key="3">
    <source>
        <dbReference type="EMBL" id="TGX44374.1"/>
    </source>
</evidence>
<dbReference type="Proteomes" id="UP000309848">
    <property type="component" value="Unassembled WGS sequence"/>
</dbReference>
<name>A0A4S1WMJ3_9SPHN</name>
<dbReference type="EMBL" id="SRXU01000002">
    <property type="protein sequence ID" value="TGX44374.1"/>
    <property type="molecule type" value="Genomic_DNA"/>
</dbReference>
<evidence type="ECO:0000259" key="1">
    <source>
        <dbReference type="Pfam" id="PF09951"/>
    </source>
</evidence>
<keyword evidence="4" id="KW-1185">Reference proteome</keyword>
<protein>
    <submittedName>
        <fullName evidence="2">DUF2185 domain-containing protein</fullName>
    </submittedName>
</protein>